<comment type="caution">
    <text evidence="2">The sequence shown here is derived from an EMBL/GenBank/DDBJ whole genome shotgun (WGS) entry which is preliminary data.</text>
</comment>
<organism evidence="2 3">
    <name type="scientific">Polyplax serrata</name>
    <name type="common">Common mouse louse</name>
    <dbReference type="NCBI Taxonomy" id="468196"/>
    <lineage>
        <taxon>Eukaryota</taxon>
        <taxon>Metazoa</taxon>
        <taxon>Ecdysozoa</taxon>
        <taxon>Arthropoda</taxon>
        <taxon>Hexapoda</taxon>
        <taxon>Insecta</taxon>
        <taxon>Pterygota</taxon>
        <taxon>Neoptera</taxon>
        <taxon>Paraneoptera</taxon>
        <taxon>Psocodea</taxon>
        <taxon>Troctomorpha</taxon>
        <taxon>Phthiraptera</taxon>
        <taxon>Anoplura</taxon>
        <taxon>Polyplacidae</taxon>
        <taxon>Polyplax</taxon>
    </lineage>
</organism>
<gene>
    <name evidence="2" type="ORF">RUM44_004229</name>
</gene>
<evidence type="ECO:0000313" key="3">
    <source>
        <dbReference type="Proteomes" id="UP001359485"/>
    </source>
</evidence>
<feature type="transmembrane region" description="Helical" evidence="1">
    <location>
        <begin position="20"/>
        <end position="36"/>
    </location>
</feature>
<reference evidence="2 3" key="1">
    <citation type="submission" date="2023-09" db="EMBL/GenBank/DDBJ databases">
        <title>Genomes of two closely related lineages of the louse Polyplax serrata with different host specificities.</title>
        <authorList>
            <person name="Martinu J."/>
            <person name="Tarabai H."/>
            <person name="Stefka J."/>
            <person name="Hypsa V."/>
        </authorList>
    </citation>
    <scope>NUCLEOTIDE SEQUENCE [LARGE SCALE GENOMIC DNA]</scope>
    <source>
        <strain evidence="2">98ZLc_SE</strain>
    </source>
</reference>
<keyword evidence="3" id="KW-1185">Reference proteome</keyword>
<keyword evidence="1" id="KW-0472">Membrane</keyword>
<accession>A0ABR1B291</accession>
<dbReference type="EMBL" id="JAWJWF010000004">
    <property type="protein sequence ID" value="KAK6633622.1"/>
    <property type="molecule type" value="Genomic_DNA"/>
</dbReference>
<sequence length="111" mass="11960">MGFPFLSGGSPYRMTPPSPIATILLVCSALIGLAVRRGMFFTSLSSITVLNEELNGNAIYKCGYEVKRTGGQMASTSRRAEAKADKEDTKLTAKSGVLGKSIHSTDMELRR</sequence>
<dbReference type="Proteomes" id="UP001359485">
    <property type="component" value="Unassembled WGS sequence"/>
</dbReference>
<keyword evidence="1" id="KW-0812">Transmembrane</keyword>
<name>A0ABR1B291_POLSC</name>
<evidence type="ECO:0000313" key="2">
    <source>
        <dbReference type="EMBL" id="KAK6633622.1"/>
    </source>
</evidence>
<keyword evidence="1" id="KW-1133">Transmembrane helix</keyword>
<proteinExistence type="predicted"/>
<evidence type="ECO:0000256" key="1">
    <source>
        <dbReference type="SAM" id="Phobius"/>
    </source>
</evidence>
<protein>
    <submittedName>
        <fullName evidence="2">Uncharacterized protein</fullName>
    </submittedName>
</protein>